<dbReference type="SMART" id="SM00184">
    <property type="entry name" value="RING"/>
    <property type="match status" value="1"/>
</dbReference>
<dbReference type="SUPFAM" id="SSF57850">
    <property type="entry name" value="RING/U-box"/>
    <property type="match status" value="1"/>
</dbReference>
<dbReference type="AlphaFoldDB" id="A0A1S4AUM7"/>
<dbReference type="GO" id="GO:0008270">
    <property type="term" value="F:zinc ion binding"/>
    <property type="evidence" value="ECO:0007669"/>
    <property type="project" value="UniProtKB-KW"/>
</dbReference>
<dbReference type="GO" id="GO:0061630">
    <property type="term" value="F:ubiquitin protein ligase activity"/>
    <property type="evidence" value="ECO:0000318"/>
    <property type="project" value="GO_Central"/>
</dbReference>
<feature type="compositionally biased region" description="Basic residues" evidence="5">
    <location>
        <begin position="7"/>
        <end position="18"/>
    </location>
</feature>
<sequence length="195" mass="22950">MSLMLRSLRRPTRRRRTTHEKDGSNRDKYHIDLDVWRQTQPEGTQPALEDMTAIWTLAASGVNRVFLPYSRHLYQSPENAANVSTIKENSSAHDELGVRIFEAESGSLLDSVECAVCLCKIEEGEEVRELRCNHLFHRVCLDRWLGYGRMTCPLCRNYLNNTPYCSHHFTDIYQEVILFDFIKVRSSDRRQWWLR</sequence>
<feature type="region of interest" description="Disordered" evidence="5">
    <location>
        <begin position="1"/>
        <end position="26"/>
    </location>
</feature>
<dbReference type="PaxDb" id="4097-A0A1S4AUM7"/>
<evidence type="ECO:0000256" key="4">
    <source>
        <dbReference type="PROSITE-ProRule" id="PRU00175"/>
    </source>
</evidence>
<evidence type="ECO:0000256" key="3">
    <source>
        <dbReference type="ARBA" id="ARBA00022833"/>
    </source>
</evidence>
<feature type="domain" description="RING-type" evidence="6">
    <location>
        <begin position="114"/>
        <end position="156"/>
    </location>
</feature>
<dbReference type="PROSITE" id="PS50089">
    <property type="entry name" value="ZF_RING_2"/>
    <property type="match status" value="1"/>
</dbReference>
<dbReference type="CDD" id="cd16454">
    <property type="entry name" value="RING-H2_PA-TM-RING"/>
    <property type="match status" value="1"/>
</dbReference>
<keyword evidence="1" id="KW-0479">Metal-binding</keyword>
<evidence type="ECO:0000256" key="2">
    <source>
        <dbReference type="ARBA" id="ARBA00022771"/>
    </source>
</evidence>
<organism evidence="7">
    <name type="scientific">Nicotiana tabacum</name>
    <name type="common">Common tobacco</name>
    <dbReference type="NCBI Taxonomy" id="4097"/>
    <lineage>
        <taxon>Eukaryota</taxon>
        <taxon>Viridiplantae</taxon>
        <taxon>Streptophyta</taxon>
        <taxon>Embryophyta</taxon>
        <taxon>Tracheophyta</taxon>
        <taxon>Spermatophyta</taxon>
        <taxon>Magnoliopsida</taxon>
        <taxon>eudicotyledons</taxon>
        <taxon>Gunneridae</taxon>
        <taxon>Pentapetalae</taxon>
        <taxon>asterids</taxon>
        <taxon>lamiids</taxon>
        <taxon>Solanales</taxon>
        <taxon>Solanaceae</taxon>
        <taxon>Nicotianoideae</taxon>
        <taxon>Nicotianeae</taxon>
        <taxon>Nicotiana</taxon>
    </lineage>
</organism>
<accession>A0A1S4AUM7</accession>
<dbReference type="Gene3D" id="3.30.40.10">
    <property type="entry name" value="Zinc/RING finger domain, C3HC4 (zinc finger)"/>
    <property type="match status" value="1"/>
</dbReference>
<dbReference type="PANTHER" id="PTHR45969:SF55">
    <property type="entry name" value="OS07G0686300 PROTEIN"/>
    <property type="match status" value="1"/>
</dbReference>
<dbReference type="InterPro" id="IPR011016">
    <property type="entry name" value="Znf_RING-CH"/>
</dbReference>
<gene>
    <name evidence="7" type="primary">LOC107801484</name>
</gene>
<dbReference type="OrthoDB" id="9984778at2759"/>
<protein>
    <submittedName>
        <fullName evidence="7">Probable E3 ubiquitin-protein ligase RHA2B</fullName>
    </submittedName>
</protein>
<dbReference type="InterPro" id="IPR013083">
    <property type="entry name" value="Znf_RING/FYVE/PHD"/>
</dbReference>
<evidence type="ECO:0000256" key="5">
    <source>
        <dbReference type="SAM" id="MobiDB-lite"/>
    </source>
</evidence>
<evidence type="ECO:0000313" key="7">
    <source>
        <dbReference type="RefSeq" id="XP_016480301.1"/>
    </source>
</evidence>
<dbReference type="RefSeq" id="XP_016480301.1">
    <property type="nucleotide sequence ID" value="XM_016624815.1"/>
</dbReference>
<keyword evidence="3" id="KW-0862">Zinc</keyword>
<dbReference type="STRING" id="4097.A0A1S4AUM7"/>
<dbReference type="PANTHER" id="PTHR45969">
    <property type="entry name" value="RING ZINC FINGER PROTEIN-RELATED"/>
    <property type="match status" value="1"/>
</dbReference>
<name>A0A1S4AUM7_TOBAC</name>
<evidence type="ECO:0000259" key="6">
    <source>
        <dbReference type="PROSITE" id="PS50089"/>
    </source>
</evidence>
<dbReference type="SMART" id="SM00744">
    <property type="entry name" value="RINGv"/>
    <property type="match status" value="1"/>
</dbReference>
<keyword evidence="2 4" id="KW-0863">Zinc-finger</keyword>
<reference evidence="7" key="1">
    <citation type="submission" date="2025-08" db="UniProtKB">
        <authorList>
            <consortium name="RefSeq"/>
        </authorList>
    </citation>
    <scope>IDENTIFICATION</scope>
</reference>
<dbReference type="Pfam" id="PF13639">
    <property type="entry name" value="zf-RING_2"/>
    <property type="match status" value="1"/>
</dbReference>
<dbReference type="GO" id="GO:0016567">
    <property type="term" value="P:protein ubiquitination"/>
    <property type="evidence" value="ECO:0000318"/>
    <property type="project" value="GO_Central"/>
</dbReference>
<dbReference type="InterPro" id="IPR001841">
    <property type="entry name" value="Znf_RING"/>
</dbReference>
<evidence type="ECO:0000256" key="1">
    <source>
        <dbReference type="ARBA" id="ARBA00022723"/>
    </source>
</evidence>
<proteinExistence type="predicted"/>
<dbReference type="KEGG" id="nta:107801484"/>